<organism evidence="1">
    <name type="scientific">Fusarium pseudograminearum CS3487</name>
    <dbReference type="NCBI Taxonomy" id="1318458"/>
    <lineage>
        <taxon>Eukaryota</taxon>
        <taxon>Fungi</taxon>
        <taxon>Dikarya</taxon>
        <taxon>Ascomycota</taxon>
        <taxon>Pezizomycotina</taxon>
        <taxon>Sordariomycetes</taxon>
        <taxon>Hypocreomycetidae</taxon>
        <taxon>Hypocreales</taxon>
        <taxon>Nectriaceae</taxon>
        <taxon>Fusarium</taxon>
    </lineage>
</organism>
<dbReference type="EMBL" id="CBME010001481">
    <property type="protein sequence ID" value="CEG02991.1"/>
    <property type="molecule type" value="Genomic_DNA"/>
</dbReference>
<accession>A0A096PED6</accession>
<dbReference type="AlphaFoldDB" id="A0A096PED6"/>
<evidence type="ECO:0000313" key="1">
    <source>
        <dbReference type="EMBL" id="CEG02991.1"/>
    </source>
</evidence>
<comment type="caution">
    <text evidence="1">The sequence shown here is derived from an EMBL/GenBank/DDBJ whole genome shotgun (WGS) entry which is preliminary data.</text>
</comment>
<gene>
    <name evidence="1" type="ORF">BN848_0095650</name>
</gene>
<reference evidence="1" key="1">
    <citation type="submission" date="2013-05" db="EMBL/GenBank/DDBJ databases">
        <title>Draft genome sequences of six wheat associated Fusarium spp. isolates.</title>
        <authorList>
            <person name="Moolhuijzen P.M."/>
            <person name="Manners J.M."/>
            <person name="Wilcox S."/>
            <person name="Bellgard M.I."/>
            <person name="Gardiner D.M."/>
        </authorList>
    </citation>
    <scope>NUCLEOTIDE SEQUENCE</scope>
    <source>
        <strain evidence="1">CS3487</strain>
        <strain evidence="1">CS3487</strain>
    </source>
</reference>
<name>A0A096PED6_FUSPS</name>
<sequence length="580" mass="67427">MSSETTSTVPKTSFLGLPSELREQIYRHYFKAAGGYVYDAATETLRQTDGTPVDIALRYACRSIAYETRDYPFQLNSIKFSTVHRDDWQETAAIHTYVVFYHYYLQIGLLNRLRDLVTPDMYECSNHSHREYMPAIKREIDRYTALAVEQPGMHDYVSNVCERIRTDGDPDDKSNDYWAGSLPTMNREFRDTTIVFTDTVAYLLRILAKRHPDQFAQAVDVMLPGWPDSHPASEVLDLKFEPWAIPSHSEAISMAKTLRLEGPVDCYTKWRVNADAGLDDPMFTGTRYQYRKMGFFSATAVAIRFLKRIPEYQRLNMRKLILDEDRPAVGLAMCHGIGLIPFCKENTKLHIEHRWNLWTTLLLRTESRWISSMTMNFELSPEKYQEWIDDDSDFGPWTLHEASKRRFSNIFHAWCMNILDVVKSGMPLQSYTVMIEGDPDLNLSTLAFHDVMARNIAWLTLNTDCVARGLFAPPDHHDYPLMTRPSIEGSDSSDTRSSLIQCNFTLDQPWDLEKIVEEYSVQREPATSYYPYRHWNNLFVPGSDDFRVFTETVDYKKLQLLWVDRKPRSEDDLATKQGRE</sequence>
<proteinExistence type="predicted"/>
<protein>
    <submittedName>
        <fullName evidence="1">WGS project CBME000000000 data, contig CS3487_c001487</fullName>
    </submittedName>
</protein>